<feature type="transmembrane region" description="Helical" evidence="1">
    <location>
        <begin position="174"/>
        <end position="193"/>
    </location>
</feature>
<protein>
    <submittedName>
        <fullName evidence="3">Uncharacterized protein</fullName>
    </submittedName>
</protein>
<evidence type="ECO:0000313" key="4">
    <source>
        <dbReference type="Proteomes" id="UP001458880"/>
    </source>
</evidence>
<accession>A0AAW1KNM4</accession>
<feature type="signal peptide" evidence="2">
    <location>
        <begin position="1"/>
        <end position="20"/>
    </location>
</feature>
<evidence type="ECO:0000256" key="2">
    <source>
        <dbReference type="SAM" id="SignalP"/>
    </source>
</evidence>
<gene>
    <name evidence="3" type="ORF">QE152_g21647</name>
</gene>
<organism evidence="3 4">
    <name type="scientific">Popillia japonica</name>
    <name type="common">Japanese beetle</name>
    <dbReference type="NCBI Taxonomy" id="7064"/>
    <lineage>
        <taxon>Eukaryota</taxon>
        <taxon>Metazoa</taxon>
        <taxon>Ecdysozoa</taxon>
        <taxon>Arthropoda</taxon>
        <taxon>Hexapoda</taxon>
        <taxon>Insecta</taxon>
        <taxon>Pterygota</taxon>
        <taxon>Neoptera</taxon>
        <taxon>Endopterygota</taxon>
        <taxon>Coleoptera</taxon>
        <taxon>Polyphaga</taxon>
        <taxon>Scarabaeiformia</taxon>
        <taxon>Scarabaeidae</taxon>
        <taxon>Rutelinae</taxon>
        <taxon>Popillia</taxon>
    </lineage>
</organism>
<keyword evidence="1" id="KW-0472">Membrane</keyword>
<dbReference type="Proteomes" id="UP001458880">
    <property type="component" value="Unassembled WGS sequence"/>
</dbReference>
<keyword evidence="1" id="KW-0812">Transmembrane</keyword>
<keyword evidence="1" id="KW-1133">Transmembrane helix</keyword>
<dbReference type="EMBL" id="JASPKY010000201">
    <property type="protein sequence ID" value="KAK9721257.1"/>
    <property type="molecule type" value="Genomic_DNA"/>
</dbReference>
<keyword evidence="4" id="KW-1185">Reference proteome</keyword>
<name>A0AAW1KNM4_POPJA</name>
<keyword evidence="2" id="KW-0732">Signal</keyword>
<sequence>MESVVRLMLCFQGLFYFVCSEWIEISKTSAHEVNKSLVKPGIDTNTRDSVGSREGEDEMEKNNILKQSYINKVFVDENNMENKFDQKEEATSGDNTSNYMGFIPFIENIQSSLMRHAHQGMKSKITLLQELKYNLLFNIKEKINGLWTPTSNRRAREYYDKEEESHIDFPSNEGALMTIGFLTFAVFLIKLVLKLIYALKYKNGTMVNPNATAVYVGRKKREAFNVEAAKILQLIEEYKFS</sequence>
<evidence type="ECO:0000313" key="3">
    <source>
        <dbReference type="EMBL" id="KAK9721257.1"/>
    </source>
</evidence>
<proteinExistence type="predicted"/>
<evidence type="ECO:0000256" key="1">
    <source>
        <dbReference type="SAM" id="Phobius"/>
    </source>
</evidence>
<comment type="caution">
    <text evidence="3">The sequence shown here is derived from an EMBL/GenBank/DDBJ whole genome shotgun (WGS) entry which is preliminary data.</text>
</comment>
<feature type="chain" id="PRO_5043754963" evidence="2">
    <location>
        <begin position="21"/>
        <end position="241"/>
    </location>
</feature>
<dbReference type="AlphaFoldDB" id="A0AAW1KNM4"/>
<reference evidence="3 4" key="1">
    <citation type="journal article" date="2024" name="BMC Genomics">
        <title>De novo assembly and annotation of Popillia japonica's genome with initial clues to its potential as an invasive pest.</title>
        <authorList>
            <person name="Cucini C."/>
            <person name="Boschi S."/>
            <person name="Funari R."/>
            <person name="Cardaioli E."/>
            <person name="Iannotti N."/>
            <person name="Marturano G."/>
            <person name="Paoli F."/>
            <person name="Bruttini M."/>
            <person name="Carapelli A."/>
            <person name="Frati F."/>
            <person name="Nardi F."/>
        </authorList>
    </citation>
    <scope>NUCLEOTIDE SEQUENCE [LARGE SCALE GENOMIC DNA]</scope>
    <source>
        <strain evidence="3">DMR45628</strain>
    </source>
</reference>